<feature type="coiled-coil region" evidence="1">
    <location>
        <begin position="62"/>
        <end position="89"/>
    </location>
</feature>
<keyword evidence="1" id="KW-0175">Coiled coil</keyword>
<evidence type="ECO:0000256" key="1">
    <source>
        <dbReference type="SAM" id="Coils"/>
    </source>
</evidence>
<evidence type="ECO:0000313" key="3">
    <source>
        <dbReference type="Proteomes" id="UP000229385"/>
    </source>
</evidence>
<comment type="caution">
    <text evidence="2">The sequence shown here is derived from an EMBL/GenBank/DDBJ whole genome shotgun (WGS) entry which is preliminary data.</text>
</comment>
<protein>
    <submittedName>
        <fullName evidence="2">Uncharacterized protein</fullName>
    </submittedName>
</protein>
<dbReference type="EMBL" id="PFWU01000030">
    <property type="protein sequence ID" value="PJA45557.1"/>
    <property type="molecule type" value="Genomic_DNA"/>
</dbReference>
<gene>
    <name evidence="2" type="ORF">CO174_02510</name>
</gene>
<feature type="coiled-coil region" evidence="1">
    <location>
        <begin position="146"/>
        <end position="176"/>
    </location>
</feature>
<dbReference type="AlphaFoldDB" id="A0A2M7XCE8"/>
<proteinExistence type="predicted"/>
<reference evidence="3" key="1">
    <citation type="submission" date="2017-09" db="EMBL/GenBank/DDBJ databases">
        <title>Depth-based differentiation of microbial function through sediment-hosted aquifers and enrichment of novel symbionts in the deep terrestrial subsurface.</title>
        <authorList>
            <person name="Probst A.J."/>
            <person name="Ladd B."/>
            <person name="Jarett J.K."/>
            <person name="Geller-Mcgrath D.E."/>
            <person name="Sieber C.M.K."/>
            <person name="Emerson J.B."/>
            <person name="Anantharaman K."/>
            <person name="Thomas B.C."/>
            <person name="Malmstrom R."/>
            <person name="Stieglmeier M."/>
            <person name="Klingl A."/>
            <person name="Woyke T."/>
            <person name="Ryan C.M."/>
            <person name="Banfield J.F."/>
        </authorList>
    </citation>
    <scope>NUCLEOTIDE SEQUENCE [LARGE SCALE GENOMIC DNA]</scope>
</reference>
<sequence>MAKTLTPTAARLASARKALALVESMHPMQILEVALAPKTKTPALAPTTKTKKTSTEKKPTQLERLHRQMEGASRKYRALRHKAVEALREAGLAGTGKAHVDLDVESAVESMMMLVSGRLDSIESLLAGNGLKRSQRQRAELTRDLLAEADYRLRELARQAKEVTRLEERIAALEATPAPQQAAAAK</sequence>
<name>A0A2M7XCE8_9BACT</name>
<organism evidence="2 3">
    <name type="scientific">Candidatus Uhrbacteria bacterium CG_4_9_14_3_um_filter_50_9</name>
    <dbReference type="NCBI Taxonomy" id="1975035"/>
    <lineage>
        <taxon>Bacteria</taxon>
        <taxon>Candidatus Uhriibacteriota</taxon>
    </lineage>
</organism>
<evidence type="ECO:0000313" key="2">
    <source>
        <dbReference type="EMBL" id="PJA45557.1"/>
    </source>
</evidence>
<dbReference type="Proteomes" id="UP000229385">
    <property type="component" value="Unassembled WGS sequence"/>
</dbReference>
<accession>A0A2M7XCE8</accession>